<evidence type="ECO:0000256" key="4">
    <source>
        <dbReference type="ARBA" id="ARBA00022552"/>
    </source>
</evidence>
<evidence type="ECO:0000313" key="11">
    <source>
        <dbReference type="EMBL" id="NXL63532.1"/>
    </source>
</evidence>
<dbReference type="Pfam" id="PF12397">
    <property type="entry name" value="U3snoRNP10"/>
    <property type="match status" value="1"/>
</dbReference>
<dbReference type="OrthoDB" id="31183at2759"/>
<evidence type="ECO:0000256" key="1">
    <source>
        <dbReference type="ARBA" id="ARBA00004604"/>
    </source>
</evidence>
<sequence>MTSLAEQLKRLALPQTDPSLLNRSEVASLLFTCKEAATIDRDTFFAIGCTGLEELMGIDPSFEVFQSSLFSSTSKALERSVQSKAVNQQLNKNISLFLIHLSPYFMLKPAQKCLEWLIHRFHIHLYNEDSLIGCVLPYHETKLFVRVIQLLNIKSPTHKWHWMDPIRKPGVPLARGTVITHCYKDLNFMDFICRLVAKSVKVVFSECPGNSAQLRVLLVFYASTIVSALGAAEKITDTIVSMLLPYIQKGLKSSIQDYRAATYMIICQMTVKVTVEPSLVHSLMLQISKTLSKVPSLVRDGVACLNLLLQTQKGDKLGKKPFNYLCKTPELVTLLQGLSAGYDISPLLRYLLPHLVSTVMKSDTEEQEESEETENQIYIRHLEAILQNIPLEKDLDHLLASKFLDEFISCGREIESNPAKMTALNQKMLPLIRLLEIKYPKALDSVLKKHLEDCIDEADQNLFHQFISLSLSCGKYKFLEDSDTSLLLSLNHPQPAVRVLALQHLKDVIETSKEGFDQSFVEEAIFDRLKDDNRDVVMSALGSLEIFRKQVNPEVVVSSLLNIFQRADLSKDGKWYVCAFFQHKVVERAIKLLVKEEILKEKKELLDEAVMRFLPFMVITNANSKSSDWKMAVCLSESDLCSLHPLLKGWPEALEETIKSSKSAELIGMANEKMILLFSKNITSGDPSLLLQMVDDLILVAETESDSVRQKVTTHVIGSVLVQCCCKTQMKESYFSVAIRVFCFLDKKIKKLRTCDAAEETPLNWSVETVEEALMPKDLLTAYIEKLNSDQTAHAEESAMFLFLLKNFIIGLKSPLSFAKEETWWNPESLNQDSQDYLHLLLRLFDLLVCGASEGSNAVQYRALMNLLLKVHLKDSEVLFKFLSILWTYSYNLSNQLNYEVNAMLQTQALYIGCALLESQTYQKKKQLLLPSSPVVISLLINLSSPVSEVRRAALNCLHSLRGLKESLLHPVFQHLEQKTEEIISDRTYITQIMGTLFEELETQPKQKSQNKKLLEALEGILDCVQNPIFPSYVARNLMKILHEVHGEMVLSHLLPALDRLLEKVFKKPEAMLKDEVVLLHLILGKFNEYSASLLCKNQQSLDLFIKSLHAAKKFYEEIPPFQITALGQITKPFFAAVSDGMVQEKLLKVLFDLLLNCKNPLCAQTISSVFKGISVCAEQIVRELEPPEKTKSLATVQQTRRQKMQQQRKPQDAELAPETSHFSWQRVMLILELLQHKKKLRRPQALVPALFNLLSRCLEPTASEEENMEYTKQLILSCLLSICQKLSSDGSKIPADILDKEKFNVELIVQCIRISKMPQTHHHALLLLGAVAGMFPDKVLHNIMPIFTFMGANVLRLDDTYTFQVINKTVQMVIPALIQAEDSDLSESSGSVEEVVIKIIRVFVDALPHVPEHRRLPILAQLISTVGGDKFLWVLLVLLFEQYVTKTVTATSSTDKDAVLEADTEFWISICCEFNVHSQFQSMMKIIQYLTELPENKEADDPGPKKSRTCMTKLKDQEGQLFNVESHSDKQLRHFKFLSVSFMSQLLSSQSFVKKVIMADCFSTDQIKYLLLEEVLHYINTVASSVEGNADKPTAKFWRVLLNKSYDMLDKVNALLPTETFIPVIRGLLTNQLPSVRRKAMDLLNNKVQQRTKWQKSQILQLLELVPELVAIVQCKRKEEEEEQAINRQTALFSLKLLCKGFGTENPVPFVPVLKTAIDLISSEKEEKNVVGSALLCIAEVTCTLKAQAIPQLPRLMPALLKTLKNKKELVSNEIYLLSAVTALLKVAETLPHFLSPYLLDCLLQVVRLEKIVVEFGPSSQISLRVTSLKTILATRLAPRILLPAVTKCYSEVANTRKNCLGPLMNILKEHIVGMEKEHLMSHQSELTAFFMKALDFRTEHAQDDLEEVGKTEAYIIDCLISMVMKLSEASFRPLFFRLFDWSKTESALKDRLLTFHRIADCIADKLKGLFALFAGHLVKPFAETLNQVNISKTDEAFFDSENSTEKSCLLLDFTIDCLHKLFLFDTQKFLSKERAETLMMPLVDQLENMLGGDEKFQERVTAHLVPCIAQFSVAMADDSLWKPLNYQILLKMRHISPKVRFAALLTLVEVAQKLKENYLVLLPESIPFLAELMEDECEEVEQQCQKTIQQLEVILGEPLQSYF</sequence>
<dbReference type="GO" id="GO:0030686">
    <property type="term" value="C:90S preribosome"/>
    <property type="evidence" value="ECO:0007669"/>
    <property type="project" value="TreeGrafter"/>
</dbReference>
<dbReference type="GO" id="GO:0030515">
    <property type="term" value="F:snoRNA binding"/>
    <property type="evidence" value="ECO:0007669"/>
    <property type="project" value="TreeGrafter"/>
</dbReference>
<comment type="similarity">
    <text evidence="2 7">Belongs to the HEATR1/UTP10 family.</text>
</comment>
<dbReference type="GO" id="GO:0045943">
    <property type="term" value="P:positive regulation of transcription by RNA polymerase I"/>
    <property type="evidence" value="ECO:0007669"/>
    <property type="project" value="TreeGrafter"/>
</dbReference>
<name>A0A7L0UBL1_CHOAC</name>
<keyword evidence="3 7" id="KW-0690">Ribosome biogenesis</keyword>
<evidence type="ECO:0000256" key="3">
    <source>
        <dbReference type="ARBA" id="ARBA00022517"/>
    </source>
</evidence>
<protein>
    <recommendedName>
        <fullName evidence="7">HEAT repeat-containing protein 1</fullName>
    </recommendedName>
</protein>
<keyword evidence="6 7" id="KW-0687">Ribonucleoprotein</keyword>
<dbReference type="Gene3D" id="1.25.10.10">
    <property type="entry name" value="Leucine-rich Repeat Variant"/>
    <property type="match status" value="3"/>
</dbReference>
<comment type="function">
    <text evidence="7">Involved in nucleolar processing of pre-18S ribosomal RNA.</text>
</comment>
<evidence type="ECO:0000313" key="12">
    <source>
        <dbReference type="Proteomes" id="UP000568556"/>
    </source>
</evidence>
<dbReference type="PANTHER" id="PTHR13457:SF1">
    <property type="entry name" value="HEAT REPEAT-CONTAINING PROTEIN 1"/>
    <property type="match status" value="1"/>
</dbReference>
<dbReference type="InterPro" id="IPR011989">
    <property type="entry name" value="ARM-like"/>
</dbReference>
<evidence type="ECO:0000256" key="6">
    <source>
        <dbReference type="ARBA" id="ARBA00023274"/>
    </source>
</evidence>
<evidence type="ECO:0000256" key="5">
    <source>
        <dbReference type="ARBA" id="ARBA00023242"/>
    </source>
</evidence>
<dbReference type="EMBL" id="VXAQ01000744">
    <property type="protein sequence ID" value="NXL63532.1"/>
    <property type="molecule type" value="Genomic_DNA"/>
</dbReference>
<evidence type="ECO:0000256" key="7">
    <source>
        <dbReference type="RuleBase" id="RU367065"/>
    </source>
</evidence>
<gene>
    <name evidence="11" type="primary">Heatr1</name>
    <name evidence="11" type="ORF">CHOACU_R14215</name>
</gene>
<keyword evidence="12" id="KW-1185">Reference proteome</keyword>
<evidence type="ECO:0000256" key="8">
    <source>
        <dbReference type="SAM" id="Coils"/>
    </source>
</evidence>
<evidence type="ECO:0000259" key="10">
    <source>
        <dbReference type="SMART" id="SM01036"/>
    </source>
</evidence>
<evidence type="ECO:0000256" key="9">
    <source>
        <dbReference type="SAM" id="MobiDB-lite"/>
    </source>
</evidence>
<organism evidence="11 12">
    <name type="scientific">Chordeiles acutipennis</name>
    <name type="common">Lesser nighthawk</name>
    <name type="synonym">Caprimulgus acutipennis</name>
    <dbReference type="NCBI Taxonomy" id="118183"/>
    <lineage>
        <taxon>Eukaryota</taxon>
        <taxon>Metazoa</taxon>
        <taxon>Chordata</taxon>
        <taxon>Craniata</taxon>
        <taxon>Vertebrata</taxon>
        <taxon>Euteleostomi</taxon>
        <taxon>Archelosauria</taxon>
        <taxon>Archosauria</taxon>
        <taxon>Dinosauria</taxon>
        <taxon>Saurischia</taxon>
        <taxon>Theropoda</taxon>
        <taxon>Coelurosauria</taxon>
        <taxon>Aves</taxon>
        <taxon>Neognathae</taxon>
        <taxon>Neoaves</taxon>
        <taxon>Strisores</taxon>
        <taxon>Caprimulgiformes</taxon>
        <taxon>Caprimulgidae</taxon>
        <taxon>Chordeilinae</taxon>
        <taxon>Chordeiles</taxon>
    </lineage>
</organism>
<feature type="coiled-coil region" evidence="8">
    <location>
        <begin position="2132"/>
        <end position="2159"/>
    </location>
</feature>
<keyword evidence="8" id="KW-0175">Coiled coil</keyword>
<dbReference type="InterPro" id="IPR016024">
    <property type="entry name" value="ARM-type_fold"/>
</dbReference>
<feature type="domain" description="BP28 C-terminal" evidence="10">
    <location>
        <begin position="1878"/>
        <end position="2031"/>
    </location>
</feature>
<dbReference type="GO" id="GO:0034455">
    <property type="term" value="C:t-UTP complex"/>
    <property type="evidence" value="ECO:0007669"/>
    <property type="project" value="TreeGrafter"/>
</dbReference>
<feature type="region of interest" description="Disordered" evidence="9">
    <location>
        <begin position="1191"/>
        <end position="1218"/>
    </location>
</feature>
<dbReference type="InterPro" id="IPR056473">
    <property type="entry name" value="HEAT_Utp10/HEAT1"/>
</dbReference>
<dbReference type="GO" id="GO:0032040">
    <property type="term" value="C:small-subunit processome"/>
    <property type="evidence" value="ECO:0007669"/>
    <property type="project" value="TreeGrafter"/>
</dbReference>
<reference evidence="11 12" key="1">
    <citation type="submission" date="2019-09" db="EMBL/GenBank/DDBJ databases">
        <title>Bird 10,000 Genomes (B10K) Project - Family phase.</title>
        <authorList>
            <person name="Zhang G."/>
        </authorList>
    </citation>
    <scope>NUCLEOTIDE SEQUENCE [LARGE SCALE GENOMIC DNA]</scope>
    <source>
        <strain evidence="11">B10K-DU-008-62</strain>
        <tissue evidence="11">Mixed tissue sample</tissue>
    </source>
</reference>
<dbReference type="InterPro" id="IPR022125">
    <property type="entry name" value="U3snoRNP10_N"/>
</dbReference>
<feature type="non-terminal residue" evidence="11">
    <location>
        <position position="1"/>
    </location>
</feature>
<evidence type="ECO:0000256" key="2">
    <source>
        <dbReference type="ARBA" id="ARBA00010559"/>
    </source>
</evidence>
<comment type="caution">
    <text evidence="11">The sequence shown here is derived from an EMBL/GenBank/DDBJ whole genome shotgun (WGS) entry which is preliminary data.</text>
</comment>
<dbReference type="PANTHER" id="PTHR13457">
    <property type="entry name" value="BAP28"/>
    <property type="match status" value="1"/>
</dbReference>
<dbReference type="InterPro" id="IPR012954">
    <property type="entry name" value="BP28_C_dom"/>
</dbReference>
<dbReference type="SUPFAM" id="SSF48371">
    <property type="entry name" value="ARM repeat"/>
    <property type="match status" value="3"/>
</dbReference>
<proteinExistence type="inferred from homology"/>
<dbReference type="GO" id="GO:0000462">
    <property type="term" value="P:maturation of SSU-rRNA from tricistronic rRNA transcript (SSU-rRNA, 5.8S rRNA, LSU-rRNA)"/>
    <property type="evidence" value="ECO:0007669"/>
    <property type="project" value="TreeGrafter"/>
</dbReference>
<dbReference type="Proteomes" id="UP000568556">
    <property type="component" value="Unassembled WGS sequence"/>
</dbReference>
<dbReference type="InterPro" id="IPR040191">
    <property type="entry name" value="UTP10"/>
</dbReference>
<dbReference type="SMART" id="SM01036">
    <property type="entry name" value="BP28CT"/>
    <property type="match status" value="1"/>
</dbReference>
<comment type="subcellular location">
    <subcellularLocation>
        <location evidence="1 7">Nucleus</location>
        <location evidence="1 7">Nucleolus</location>
    </subcellularLocation>
</comment>
<keyword evidence="4 7" id="KW-0698">rRNA processing</keyword>
<accession>A0A7L0UBL1</accession>
<feature type="non-terminal residue" evidence="11">
    <location>
        <position position="2165"/>
    </location>
</feature>
<dbReference type="Pfam" id="PF23243">
    <property type="entry name" value="HEAT_HEATR1"/>
    <property type="match status" value="2"/>
</dbReference>
<dbReference type="Pfam" id="PF08146">
    <property type="entry name" value="BP28CT"/>
    <property type="match status" value="1"/>
</dbReference>
<keyword evidence="5 7" id="KW-0539">Nucleus</keyword>